<sequence length="38" mass="4302">MKDPETSAQYLRMAEAYDTLADGQDDLARNMRVKKDGP</sequence>
<gene>
    <name evidence="1" type="ORF">FBZ95_106144</name>
</gene>
<proteinExistence type="predicted"/>
<evidence type="ECO:0000313" key="1">
    <source>
        <dbReference type="EMBL" id="TWB72429.1"/>
    </source>
</evidence>
<name>A0A560ILM7_9BRAD</name>
<protein>
    <submittedName>
        <fullName evidence="1">Uncharacterized protein</fullName>
    </submittedName>
</protein>
<keyword evidence="2" id="KW-1185">Reference proteome</keyword>
<dbReference type="STRING" id="1399419.A5906_15015"/>
<comment type="caution">
    <text evidence="1">The sequence shown here is derived from an EMBL/GenBank/DDBJ whole genome shotgun (WGS) entry which is preliminary data.</text>
</comment>
<organism evidence="1 2">
    <name type="scientific">Bradyrhizobium sacchari</name>
    <dbReference type="NCBI Taxonomy" id="1399419"/>
    <lineage>
        <taxon>Bacteria</taxon>
        <taxon>Pseudomonadati</taxon>
        <taxon>Pseudomonadota</taxon>
        <taxon>Alphaproteobacteria</taxon>
        <taxon>Hyphomicrobiales</taxon>
        <taxon>Nitrobacteraceae</taxon>
        <taxon>Bradyrhizobium</taxon>
    </lineage>
</organism>
<dbReference type="Proteomes" id="UP000315914">
    <property type="component" value="Unassembled WGS sequence"/>
</dbReference>
<reference evidence="1 2" key="1">
    <citation type="submission" date="2019-06" db="EMBL/GenBank/DDBJ databases">
        <title>Genomic Encyclopedia of Type Strains, Phase IV (KMG-V): Genome sequencing to study the core and pangenomes of soil and plant-associated prokaryotes.</title>
        <authorList>
            <person name="Whitman W."/>
        </authorList>
    </citation>
    <scope>NUCLEOTIDE SEQUENCE [LARGE SCALE GENOMIC DNA]</scope>
    <source>
        <strain evidence="1 2">BR 10556</strain>
    </source>
</reference>
<accession>A0A560ILM7</accession>
<evidence type="ECO:0000313" key="2">
    <source>
        <dbReference type="Proteomes" id="UP000315914"/>
    </source>
</evidence>
<dbReference type="EMBL" id="VITW01000006">
    <property type="protein sequence ID" value="TWB72429.1"/>
    <property type="molecule type" value="Genomic_DNA"/>
</dbReference>
<dbReference type="AlphaFoldDB" id="A0A560ILM7"/>